<name>A0A382E8Y1_9ZZZZ</name>
<sequence>LARSMKDALSADPRQAGKVASTKGTITG</sequence>
<dbReference type="EMBL" id="UINC01043308">
    <property type="protein sequence ID" value="SVB47158.1"/>
    <property type="molecule type" value="Genomic_DNA"/>
</dbReference>
<protein>
    <submittedName>
        <fullName evidence="2">Uncharacterized protein</fullName>
    </submittedName>
</protein>
<feature type="region of interest" description="Disordered" evidence="1">
    <location>
        <begin position="1"/>
        <end position="28"/>
    </location>
</feature>
<accession>A0A382E8Y1</accession>
<evidence type="ECO:0000256" key="1">
    <source>
        <dbReference type="SAM" id="MobiDB-lite"/>
    </source>
</evidence>
<organism evidence="2">
    <name type="scientific">marine metagenome</name>
    <dbReference type="NCBI Taxonomy" id="408172"/>
    <lineage>
        <taxon>unclassified sequences</taxon>
        <taxon>metagenomes</taxon>
        <taxon>ecological metagenomes</taxon>
    </lineage>
</organism>
<evidence type="ECO:0000313" key="2">
    <source>
        <dbReference type="EMBL" id="SVB47158.1"/>
    </source>
</evidence>
<dbReference type="AlphaFoldDB" id="A0A382E8Y1"/>
<reference evidence="2" key="1">
    <citation type="submission" date="2018-05" db="EMBL/GenBank/DDBJ databases">
        <authorList>
            <person name="Lanie J.A."/>
            <person name="Ng W.-L."/>
            <person name="Kazmierczak K.M."/>
            <person name="Andrzejewski T.M."/>
            <person name="Davidsen T.M."/>
            <person name="Wayne K.J."/>
            <person name="Tettelin H."/>
            <person name="Glass J.I."/>
            <person name="Rusch D."/>
            <person name="Podicherti R."/>
            <person name="Tsui H.-C.T."/>
            <person name="Winkler M.E."/>
        </authorList>
    </citation>
    <scope>NUCLEOTIDE SEQUENCE</scope>
</reference>
<gene>
    <name evidence="2" type="ORF">METZ01_LOCUS200012</name>
</gene>
<proteinExistence type="predicted"/>
<feature type="non-terminal residue" evidence="2">
    <location>
        <position position="1"/>
    </location>
</feature>